<proteinExistence type="predicted"/>
<dbReference type="Pfam" id="PF11774">
    <property type="entry name" value="Lsr2"/>
    <property type="match status" value="1"/>
</dbReference>
<dbReference type="OrthoDB" id="4113332at2"/>
<dbReference type="RefSeq" id="WP_123390234.1">
    <property type="nucleotide sequence ID" value="NZ_RKHO01000001.1"/>
</dbReference>
<dbReference type="EMBL" id="RKHO01000001">
    <property type="protein sequence ID" value="ROR90959.1"/>
    <property type="molecule type" value="Genomic_DNA"/>
</dbReference>
<dbReference type="InterPro" id="IPR042261">
    <property type="entry name" value="Lsr2-like_dimerization"/>
</dbReference>
<name>A0A3N2CTU3_9ACTN</name>
<keyword evidence="6" id="KW-1185">Reference proteome</keyword>
<evidence type="ECO:0000313" key="5">
    <source>
        <dbReference type="EMBL" id="ROR90959.1"/>
    </source>
</evidence>
<organism evidence="5 6">
    <name type="scientific">Nocardioides aurantiacus</name>
    <dbReference type="NCBI Taxonomy" id="86796"/>
    <lineage>
        <taxon>Bacteria</taxon>
        <taxon>Bacillati</taxon>
        <taxon>Actinomycetota</taxon>
        <taxon>Actinomycetes</taxon>
        <taxon>Propionibacteriales</taxon>
        <taxon>Nocardioidaceae</taxon>
        <taxon>Nocardioides</taxon>
    </lineage>
</organism>
<evidence type="ECO:0000259" key="4">
    <source>
        <dbReference type="Pfam" id="PF23359"/>
    </source>
</evidence>
<gene>
    <name evidence="5" type="ORF">EDD33_1816</name>
</gene>
<keyword evidence="1" id="KW-0238">DNA-binding</keyword>
<dbReference type="Proteomes" id="UP000281738">
    <property type="component" value="Unassembled WGS sequence"/>
</dbReference>
<accession>A0A3N2CTU3</accession>
<feature type="domain" description="Lsr2 DNA-binding" evidence="4">
    <location>
        <begin position="75"/>
        <end position="110"/>
    </location>
</feature>
<evidence type="ECO:0000259" key="3">
    <source>
        <dbReference type="Pfam" id="PF11774"/>
    </source>
</evidence>
<dbReference type="InterPro" id="IPR055370">
    <property type="entry name" value="Lsr2_DNA-bd"/>
</dbReference>
<dbReference type="Pfam" id="PF23359">
    <property type="entry name" value="Lsr2_DNA-bd"/>
    <property type="match status" value="1"/>
</dbReference>
<dbReference type="Gene3D" id="3.30.60.230">
    <property type="entry name" value="Lsr2, dimerization domain"/>
    <property type="match status" value="1"/>
</dbReference>
<reference evidence="5 6" key="1">
    <citation type="submission" date="2018-11" db="EMBL/GenBank/DDBJ databases">
        <title>Sequencing the genomes of 1000 actinobacteria strains.</title>
        <authorList>
            <person name="Klenk H.-P."/>
        </authorList>
    </citation>
    <scope>NUCLEOTIDE SEQUENCE [LARGE SCALE GENOMIC DNA]</scope>
    <source>
        <strain evidence="5 6">DSM 12652</strain>
    </source>
</reference>
<evidence type="ECO:0000313" key="6">
    <source>
        <dbReference type="Proteomes" id="UP000281738"/>
    </source>
</evidence>
<dbReference type="GO" id="GO:0003677">
    <property type="term" value="F:DNA binding"/>
    <property type="evidence" value="ECO:0007669"/>
    <property type="project" value="UniProtKB-KW"/>
</dbReference>
<protein>
    <submittedName>
        <fullName evidence="5">Lsr2 protein</fullName>
    </submittedName>
</protein>
<dbReference type="GO" id="GO:0016746">
    <property type="term" value="F:acyltransferase activity"/>
    <property type="evidence" value="ECO:0007669"/>
    <property type="project" value="InterPro"/>
</dbReference>
<evidence type="ECO:0000256" key="1">
    <source>
        <dbReference type="ARBA" id="ARBA00023125"/>
    </source>
</evidence>
<feature type="region of interest" description="Disordered" evidence="2">
    <location>
        <begin position="59"/>
        <end position="111"/>
    </location>
</feature>
<comment type="caution">
    <text evidence="5">The sequence shown here is derived from an EMBL/GenBank/DDBJ whole genome shotgun (WGS) entry which is preliminary data.</text>
</comment>
<feature type="domain" description="Lsr2 dimerization" evidence="3">
    <location>
        <begin position="1"/>
        <end position="61"/>
    </location>
</feature>
<evidence type="ECO:0000256" key="2">
    <source>
        <dbReference type="SAM" id="MobiDB-lite"/>
    </source>
</evidence>
<dbReference type="Gene3D" id="4.10.320.10">
    <property type="entry name" value="E3-binding domain"/>
    <property type="match status" value="1"/>
</dbReference>
<dbReference type="InterPro" id="IPR024412">
    <property type="entry name" value="Lsr2_dim_dom"/>
</dbReference>
<dbReference type="AlphaFoldDB" id="A0A3N2CTU3"/>
<sequence>MAQRTVVTLVDDLDGTEIDDGEGETVTFALDGQTYTIDLTSSNAEKLRSALQAYVAAGTRLSGGRRGSRPTSASSGPKASEVRAWATAQGIDVPARGRIPQQVKDQYEAAQ</sequence>
<dbReference type="InterPro" id="IPR036625">
    <property type="entry name" value="E3-bd_dom_sf"/>
</dbReference>